<feature type="transmembrane region" description="Helical" evidence="1">
    <location>
        <begin position="80"/>
        <end position="103"/>
    </location>
</feature>
<keyword evidence="1" id="KW-0472">Membrane</keyword>
<dbReference type="InterPro" id="IPR007165">
    <property type="entry name" value="Phage_holin_4_2"/>
</dbReference>
<name>A0A829H818_LACPA</name>
<dbReference type="EMBL" id="ANKE01000268">
    <property type="protein sequence ID" value="EPC73946.1"/>
    <property type="molecule type" value="Genomic_DNA"/>
</dbReference>
<keyword evidence="1" id="KW-1133">Transmembrane helix</keyword>
<dbReference type="Pfam" id="PF04020">
    <property type="entry name" value="Phage_holin_4_2"/>
    <property type="match status" value="1"/>
</dbReference>
<feature type="transmembrane region" description="Helical" evidence="1">
    <location>
        <begin position="23"/>
        <end position="43"/>
    </location>
</feature>
<dbReference type="AlphaFoldDB" id="A0A829H818"/>
<evidence type="ECO:0000313" key="3">
    <source>
        <dbReference type="Proteomes" id="UP000014244"/>
    </source>
</evidence>
<reference evidence="2 3" key="1">
    <citation type="journal article" date="2013" name="PLoS ONE">
        <title>Lactobacillus paracasei comparative genomics: towards species pan-genome definition and exploitation of diversity.</title>
        <authorList>
            <person name="Smokvina T."/>
            <person name="Wels M."/>
            <person name="Polka J."/>
            <person name="Chervaux C."/>
            <person name="Brisse S."/>
            <person name="Boekhorst J."/>
            <person name="van Hylckama Vlieg J.E."/>
            <person name="Siezen R.J."/>
        </authorList>
    </citation>
    <scope>NUCLEOTIDE SEQUENCE [LARGE SCALE GENOMIC DNA]</scope>
    <source>
        <strain evidence="2 3">Lpp41</strain>
    </source>
</reference>
<dbReference type="Proteomes" id="UP000014244">
    <property type="component" value="Unassembled WGS sequence"/>
</dbReference>
<sequence>MNFVKRTIITTAVFLIYAQLFPAQLYVAGFGVAVVGALVLGVLNGLLRPILVILSIPITILTLGLFLIVLNGLMLSMMTWFVPGIVFSGFGATMLLAVIISVLNMMFVGKIKVTIENGLRSAGYFWVT</sequence>
<comment type="caution">
    <text evidence="2">The sequence shown here is derived from an EMBL/GenBank/DDBJ whole genome shotgun (WGS) entry which is preliminary data.</text>
</comment>
<evidence type="ECO:0000256" key="1">
    <source>
        <dbReference type="SAM" id="Phobius"/>
    </source>
</evidence>
<dbReference type="PANTHER" id="PTHR37309:SF1">
    <property type="entry name" value="SLR0284 PROTEIN"/>
    <property type="match status" value="1"/>
</dbReference>
<evidence type="ECO:0000313" key="2">
    <source>
        <dbReference type="EMBL" id="EPC73946.1"/>
    </source>
</evidence>
<dbReference type="PANTHER" id="PTHR37309">
    <property type="entry name" value="SLR0284 PROTEIN"/>
    <property type="match status" value="1"/>
</dbReference>
<proteinExistence type="predicted"/>
<accession>A0A829H818</accession>
<protein>
    <submittedName>
        <fullName evidence="2">Membrane protein</fullName>
    </submittedName>
</protein>
<keyword evidence="1" id="KW-0812">Transmembrane</keyword>
<organism evidence="2 3">
    <name type="scientific">Lacticaseibacillus paracasei subsp. paracasei Lpp41</name>
    <dbReference type="NCBI Taxonomy" id="1256208"/>
    <lineage>
        <taxon>Bacteria</taxon>
        <taxon>Bacillati</taxon>
        <taxon>Bacillota</taxon>
        <taxon>Bacilli</taxon>
        <taxon>Lactobacillales</taxon>
        <taxon>Lactobacillaceae</taxon>
        <taxon>Lacticaseibacillus</taxon>
    </lineage>
</organism>
<gene>
    <name evidence="2" type="ORF">Lpp41_05583</name>
</gene>
<feature type="transmembrane region" description="Helical" evidence="1">
    <location>
        <begin position="50"/>
        <end position="74"/>
    </location>
</feature>